<dbReference type="Proteomes" id="UP000241690">
    <property type="component" value="Unassembled WGS sequence"/>
</dbReference>
<evidence type="ECO:0000313" key="2">
    <source>
        <dbReference type="EMBL" id="PTB48511.1"/>
    </source>
</evidence>
<name>A0A2T3ZUM0_TRIHA</name>
<dbReference type="EMBL" id="KZ679698">
    <property type="protein sequence ID" value="PTB48511.1"/>
    <property type="molecule type" value="Genomic_DNA"/>
</dbReference>
<accession>A0A2T3ZUM0</accession>
<feature type="region of interest" description="Disordered" evidence="1">
    <location>
        <begin position="1"/>
        <end position="26"/>
    </location>
</feature>
<dbReference type="GeneID" id="36622890"/>
<dbReference type="AlphaFoldDB" id="A0A2T3ZUM0"/>
<organism evidence="2 3">
    <name type="scientific">Trichoderma harzianum CBS 226.95</name>
    <dbReference type="NCBI Taxonomy" id="983964"/>
    <lineage>
        <taxon>Eukaryota</taxon>
        <taxon>Fungi</taxon>
        <taxon>Dikarya</taxon>
        <taxon>Ascomycota</taxon>
        <taxon>Pezizomycotina</taxon>
        <taxon>Sordariomycetes</taxon>
        <taxon>Hypocreomycetidae</taxon>
        <taxon>Hypocreales</taxon>
        <taxon>Hypocreaceae</taxon>
        <taxon>Trichoderma</taxon>
    </lineage>
</organism>
<keyword evidence="3" id="KW-1185">Reference proteome</keyword>
<evidence type="ECO:0000256" key="1">
    <source>
        <dbReference type="SAM" id="MobiDB-lite"/>
    </source>
</evidence>
<proteinExistence type="predicted"/>
<gene>
    <name evidence="2" type="ORF">M431DRAFT_324746</name>
</gene>
<dbReference type="RefSeq" id="XP_024768188.1">
    <property type="nucleotide sequence ID" value="XM_024914325.1"/>
</dbReference>
<reference evidence="2 3" key="1">
    <citation type="submission" date="2016-07" db="EMBL/GenBank/DDBJ databases">
        <title>Multiple horizontal gene transfer events from other fungi enriched the ability of initially mycotrophic Trichoderma (Ascomycota) to feed on dead plant biomass.</title>
        <authorList>
            <consortium name="DOE Joint Genome Institute"/>
            <person name="Aerts A."/>
            <person name="Atanasova L."/>
            <person name="Chenthamara K."/>
            <person name="Zhang J."/>
            <person name="Grujic M."/>
            <person name="Henrissat B."/>
            <person name="Kuo A."/>
            <person name="Salamov A."/>
            <person name="Lipzen A."/>
            <person name="Labutti K."/>
            <person name="Barry K."/>
            <person name="Miao Y."/>
            <person name="Rahimi M.J."/>
            <person name="Shen Q."/>
            <person name="Grigoriev I.V."/>
            <person name="Kubicek C.P."/>
            <person name="Druzhinina I.S."/>
        </authorList>
    </citation>
    <scope>NUCLEOTIDE SEQUENCE [LARGE SCALE GENOMIC DNA]</scope>
    <source>
        <strain evidence="2 3">CBS 226.95</strain>
    </source>
</reference>
<sequence>MQIKPNPPSSAAQSGTSKKIIASAPSPESFKTLRPRYKQRNEIALLKCRRSPSPLAVRSLSAPLASCLVLLCPSGSRHLTSLTLSLSALPSLVLFHLALAAPVESGQRAASQTYRWPHLRTNCACRTVDPCLPIPNSVSS</sequence>
<protein>
    <submittedName>
        <fullName evidence="2">Uncharacterized protein</fullName>
    </submittedName>
</protein>
<evidence type="ECO:0000313" key="3">
    <source>
        <dbReference type="Proteomes" id="UP000241690"/>
    </source>
</evidence>